<dbReference type="AlphaFoldDB" id="A0A9J5XQ87"/>
<dbReference type="OrthoDB" id="6415022at2759"/>
<accession>A0A9J5XQ87</accession>
<name>A0A9J5XQ87_SOLCO</name>
<evidence type="ECO:0000259" key="1">
    <source>
        <dbReference type="Pfam" id="PF20408"/>
    </source>
</evidence>
<dbReference type="InterPro" id="IPR026555">
    <property type="entry name" value="NSL3/Tex30"/>
</dbReference>
<sequence>MRVSCMVAVNGIGASAIIFLGYPLKSQIFQGANGATRDELLLQIDVPAMFMHGSKDGLCLLKKLEAVRKKMKCVNELYVIDGGDHSFKMCKKHLQLIESTQEEAEKLVVHAIATFVSNHCCLNSTNLQSATAAIDFIQCPTELLASNLQSCPNLQSAICCTPTELLASSINAAI</sequence>
<protein>
    <recommendedName>
        <fullName evidence="1">KANL3/Tex30 alpha/beta hydrolase-like domain-containing protein</fullName>
    </recommendedName>
</protein>
<dbReference type="Pfam" id="PF20408">
    <property type="entry name" value="Abhydrolase_11"/>
    <property type="match status" value="1"/>
</dbReference>
<dbReference type="PANTHER" id="PTHR13136:SF11">
    <property type="entry name" value="TESTIS-EXPRESSED PROTEIN 30"/>
    <property type="match status" value="1"/>
</dbReference>
<gene>
    <name evidence="2" type="ORF">H5410_040468</name>
</gene>
<keyword evidence="3" id="KW-1185">Reference proteome</keyword>
<comment type="caution">
    <text evidence="2">The sequence shown here is derived from an EMBL/GenBank/DDBJ whole genome shotgun (WGS) entry which is preliminary data.</text>
</comment>
<dbReference type="PANTHER" id="PTHR13136">
    <property type="entry name" value="TESTIS DEVELOPMENT PROTEIN PRTD"/>
    <property type="match status" value="1"/>
</dbReference>
<dbReference type="Proteomes" id="UP000824120">
    <property type="component" value="Chromosome 8"/>
</dbReference>
<feature type="domain" description="KANL3/Tex30 alpha/beta hydrolase-like" evidence="1">
    <location>
        <begin position="2"/>
        <end position="115"/>
    </location>
</feature>
<evidence type="ECO:0000313" key="3">
    <source>
        <dbReference type="Proteomes" id="UP000824120"/>
    </source>
</evidence>
<proteinExistence type="predicted"/>
<dbReference type="InterPro" id="IPR046879">
    <property type="entry name" value="KANL3/Tex30_Abhydrolase"/>
</dbReference>
<dbReference type="SUPFAM" id="SSF53474">
    <property type="entry name" value="alpha/beta-Hydrolases"/>
    <property type="match status" value="1"/>
</dbReference>
<organism evidence="2 3">
    <name type="scientific">Solanum commersonii</name>
    <name type="common">Commerson's wild potato</name>
    <name type="synonym">Commerson's nightshade</name>
    <dbReference type="NCBI Taxonomy" id="4109"/>
    <lineage>
        <taxon>Eukaryota</taxon>
        <taxon>Viridiplantae</taxon>
        <taxon>Streptophyta</taxon>
        <taxon>Embryophyta</taxon>
        <taxon>Tracheophyta</taxon>
        <taxon>Spermatophyta</taxon>
        <taxon>Magnoliopsida</taxon>
        <taxon>eudicotyledons</taxon>
        <taxon>Gunneridae</taxon>
        <taxon>Pentapetalae</taxon>
        <taxon>asterids</taxon>
        <taxon>lamiids</taxon>
        <taxon>Solanales</taxon>
        <taxon>Solanaceae</taxon>
        <taxon>Solanoideae</taxon>
        <taxon>Solaneae</taxon>
        <taxon>Solanum</taxon>
    </lineage>
</organism>
<dbReference type="EMBL" id="JACXVP010000008">
    <property type="protein sequence ID" value="KAG5589954.1"/>
    <property type="molecule type" value="Genomic_DNA"/>
</dbReference>
<evidence type="ECO:0000313" key="2">
    <source>
        <dbReference type="EMBL" id="KAG5589954.1"/>
    </source>
</evidence>
<reference evidence="2 3" key="1">
    <citation type="submission" date="2020-09" db="EMBL/GenBank/DDBJ databases">
        <title>De no assembly of potato wild relative species, Solanum commersonii.</title>
        <authorList>
            <person name="Cho K."/>
        </authorList>
    </citation>
    <scope>NUCLEOTIDE SEQUENCE [LARGE SCALE GENOMIC DNA]</scope>
    <source>
        <strain evidence="2">LZ3.2</strain>
        <tissue evidence="2">Leaf</tissue>
    </source>
</reference>
<dbReference type="InterPro" id="IPR029058">
    <property type="entry name" value="AB_hydrolase_fold"/>
</dbReference>
<dbReference type="Gene3D" id="3.40.50.1820">
    <property type="entry name" value="alpha/beta hydrolase"/>
    <property type="match status" value="1"/>
</dbReference>